<keyword evidence="2" id="KW-0687">Ribonucleoprotein</keyword>
<organism evidence="4 5">
    <name type="scientific">Echinococcus canadensis</name>
    <dbReference type="NCBI Taxonomy" id="519352"/>
    <lineage>
        <taxon>Eukaryota</taxon>
        <taxon>Metazoa</taxon>
        <taxon>Spiralia</taxon>
        <taxon>Lophotrochozoa</taxon>
        <taxon>Platyhelminthes</taxon>
        <taxon>Cestoda</taxon>
        <taxon>Eucestoda</taxon>
        <taxon>Cyclophyllidea</taxon>
        <taxon>Taeniidae</taxon>
        <taxon>Echinococcus</taxon>
        <taxon>Echinococcus canadensis group</taxon>
    </lineage>
</organism>
<dbReference type="InterPro" id="IPR027486">
    <property type="entry name" value="Ribosomal_uS10_dom"/>
</dbReference>
<dbReference type="Gene3D" id="3.30.70.600">
    <property type="entry name" value="Ribosomal protein S10 domain"/>
    <property type="match status" value="1"/>
</dbReference>
<dbReference type="GO" id="GO:1990904">
    <property type="term" value="C:ribonucleoprotein complex"/>
    <property type="evidence" value="ECO:0007669"/>
    <property type="project" value="UniProtKB-KW"/>
</dbReference>
<keyword evidence="1" id="KW-0689">Ribosomal protein</keyword>
<dbReference type="SUPFAM" id="SSF54999">
    <property type="entry name" value="Ribosomal protein S10"/>
    <property type="match status" value="1"/>
</dbReference>
<dbReference type="WBParaSite" id="maker-E.canG7_contigs_5702-snap-gene-0.42-mRNA-1">
    <property type="protein sequence ID" value="maker-E.canG7_contigs_5702-snap-gene-0.42-mRNA-1"/>
    <property type="gene ID" value="EcG7_04435"/>
</dbReference>
<evidence type="ECO:0000256" key="1">
    <source>
        <dbReference type="ARBA" id="ARBA00022980"/>
    </source>
</evidence>
<dbReference type="PANTHER" id="PTHR13473">
    <property type="entry name" value="MITOCHONDRIAL RIBOSOMAL PROTEIN L48"/>
    <property type="match status" value="1"/>
</dbReference>
<keyword evidence="4" id="KW-1185">Reference proteome</keyword>
<dbReference type="InterPro" id="IPR036838">
    <property type="entry name" value="Ribosomal_uS10_dom_sf"/>
</dbReference>
<protein>
    <submittedName>
        <fullName evidence="5">Ribosomal protein S10 domain-containing protein</fullName>
    </submittedName>
</protein>
<dbReference type="SMART" id="SM01403">
    <property type="entry name" value="Ribosomal_S10"/>
    <property type="match status" value="1"/>
</dbReference>
<dbReference type="Pfam" id="PF00338">
    <property type="entry name" value="Ribosomal_S10"/>
    <property type="match status" value="1"/>
</dbReference>
<name>A0A915EYZ6_9CEST</name>
<evidence type="ECO:0000313" key="4">
    <source>
        <dbReference type="Proteomes" id="UP000887562"/>
    </source>
</evidence>
<dbReference type="PANTHER" id="PTHR13473:SF0">
    <property type="entry name" value="LARGE RIBOSOMAL SUBUNIT PROTEIN ML48"/>
    <property type="match status" value="1"/>
</dbReference>
<evidence type="ECO:0000313" key="5">
    <source>
        <dbReference type="WBParaSite" id="maker-E.canG7_contigs_5702-snap-gene-0.42-mRNA-1"/>
    </source>
</evidence>
<feature type="domain" description="Small ribosomal subunit protein uS10" evidence="3">
    <location>
        <begin position="75"/>
        <end position="169"/>
    </location>
</feature>
<reference evidence="5" key="1">
    <citation type="submission" date="2022-11" db="UniProtKB">
        <authorList>
            <consortium name="WormBaseParasite"/>
        </authorList>
    </citation>
    <scope>IDENTIFICATION</scope>
</reference>
<accession>A0A915EYZ6</accession>
<evidence type="ECO:0000259" key="3">
    <source>
        <dbReference type="SMART" id="SM01403"/>
    </source>
</evidence>
<evidence type="ECO:0000256" key="2">
    <source>
        <dbReference type="ARBA" id="ARBA00023274"/>
    </source>
</evidence>
<sequence length="199" mass="23382">SAVINSHVRFFSLTEIWISKAVDVYLTLCVVMHSPKIFPRVLIARNRLTKRFKTYSYDPFYICRKPSIPLFPRLQFSLKGYDFPTLEKYEIYLNKTLRRWVSSVDSFPLPPKKTLYKVYHPNSTKVKTEFELNHYSRIVCAENVKTVDLPIIFDLVQQNLPEGIELAVEEFDPRLEEERYVANLEVETLQGELTKLTAK</sequence>
<dbReference type="Proteomes" id="UP000887562">
    <property type="component" value="Unplaced"/>
</dbReference>
<proteinExistence type="predicted"/>
<dbReference type="InterPro" id="IPR027487">
    <property type="entry name" value="Ribosomal_mL48"/>
</dbReference>
<dbReference type="AlphaFoldDB" id="A0A915EYZ6"/>
<dbReference type="GO" id="GO:0005761">
    <property type="term" value="C:mitochondrial ribosome"/>
    <property type="evidence" value="ECO:0007669"/>
    <property type="project" value="InterPro"/>
</dbReference>